<feature type="region of interest" description="Disordered" evidence="1">
    <location>
        <begin position="1"/>
        <end position="25"/>
    </location>
</feature>
<reference evidence="2 4" key="1">
    <citation type="journal article" date="2019" name="Sci. Rep.">
        <title>A high-quality genome of Eragrostis curvula grass provides insights into Poaceae evolution and supports new strategies to enhance forage quality.</title>
        <authorList>
            <person name="Carballo J."/>
            <person name="Santos B.A.C.M."/>
            <person name="Zappacosta D."/>
            <person name="Garbus I."/>
            <person name="Selva J.P."/>
            <person name="Gallo C.A."/>
            <person name="Diaz A."/>
            <person name="Albertini E."/>
            <person name="Caccamo M."/>
            <person name="Echenique V."/>
        </authorList>
    </citation>
    <scope>NUCLEOTIDE SEQUENCE [LARGE SCALE GENOMIC DNA]</scope>
    <source>
        <strain evidence="4">cv. Victoria</strain>
        <tissue evidence="2">Leaf</tissue>
    </source>
</reference>
<evidence type="ECO:0000313" key="4">
    <source>
        <dbReference type="Proteomes" id="UP000324897"/>
    </source>
</evidence>
<feature type="region of interest" description="Disordered" evidence="1">
    <location>
        <begin position="1049"/>
        <end position="1078"/>
    </location>
</feature>
<feature type="compositionally biased region" description="Basic and acidic residues" evidence="1">
    <location>
        <begin position="593"/>
        <end position="602"/>
    </location>
</feature>
<dbReference type="PANTHER" id="PTHR16897">
    <property type="entry name" value="OS10G0105400 PROTEIN"/>
    <property type="match status" value="1"/>
</dbReference>
<feature type="compositionally biased region" description="Basic and acidic residues" evidence="1">
    <location>
        <begin position="1065"/>
        <end position="1078"/>
    </location>
</feature>
<dbReference type="EMBL" id="RWGY01000031">
    <property type="protein sequence ID" value="TVU14759.1"/>
    <property type="molecule type" value="Genomic_DNA"/>
</dbReference>
<feature type="compositionally biased region" description="Basic and acidic residues" evidence="1">
    <location>
        <begin position="475"/>
        <end position="492"/>
    </location>
</feature>
<protein>
    <submittedName>
        <fullName evidence="2">Uncharacterized protein</fullName>
    </submittedName>
</protein>
<dbReference type="Proteomes" id="UP000324897">
    <property type="component" value="Unassembled WGS sequence"/>
</dbReference>
<evidence type="ECO:0000256" key="1">
    <source>
        <dbReference type="SAM" id="MobiDB-lite"/>
    </source>
</evidence>
<name>A0A5J9TTU6_9POAL</name>
<feature type="region of interest" description="Disordered" evidence="1">
    <location>
        <begin position="467"/>
        <end position="492"/>
    </location>
</feature>
<proteinExistence type="predicted"/>
<evidence type="ECO:0000313" key="2">
    <source>
        <dbReference type="EMBL" id="TVU14759.1"/>
    </source>
</evidence>
<sequence length="1145" mass="128516">MSLVATQAPPVKIPRTPENPSATVSNAHGVVASPPPVSSSSAPVLTINLTVSSKASFGRLGLATARGPDHCLLDLTPGGCVRTGCDVMPASGSGVWSRRRDEITFDRLHKFWEDLPPHARQELLKLDKSTLIEDARKNSYCSRCNGLLLDCFSQIALYGKSLQQEASDIDLSRQTAESRVKQVEQDEAQNPSVHPWGGLSTTKDDILTLVNCFIKAKSLDVLQNVFDNALVRERDRKMCYPDACGAGGRGYGTREMCALHTARPSCDALVDFWSALSEETRSSLLRMREEDFIEKLTCRFNKKKFCRDCRRNVTREFKELKELKRMRRERRCNCWFCVDNGFQCEVFEDGIIVDWRQCLSEAEGPFDHFEWAVGTNEGESDILDFEDVGMNARVHRTGINLVEFENYFITLRAWRSDGRCTQYCVKAHVLKGKSCVHLHHTLVVSAGFVTITDVESMQSFFERAEKAEEEDEDVAMNRDGNDLDGDGSHAQKHAKSPELAREFLLDSAAVIFKEKVVKAFRDSTVKENAKSVFVSLALKLLEERVHVACKELIILEKQNKLLEEEEKEMCEKQERKMKRRSKEKEKKHRQKQRLKEKGKDTGAKLFESKSPALSDSSPSTNHESTNCTPDSRDSAKAKVVDLHSPGRFIDQSSCRENKVEHSNGVTELSPMDCSDCCSTSEQSESSKRSPRLWKDSPQDQPCWCDGSEDEPGRIGDSQWQLIERKRSSARSCSLTVSKGSRISSAQKIAILKQVWEPVYARKKTGLYSTDNAWGSVGNVNPLKPVDCDATGCQKLRAGCDEPLHLASENSSNLYISGTHQACGNSQSCQAASSDGTHMVNKQDCYSTPDESFWHDEDLMRKYDSYSSLSSCMGEGDRESSCSSSSVTISSEQNPESSLSDETEGSPYRIESNLDTLPLRTASQSLLEACAWKGFRECRPETTGPTHSDRFGFNAPIQYQQFHHQSMHVPSNSPATLRLHNHYCWASPTNRNFQYVNHRVQYRNVNPYLAHQQCCMHPEPIQKAAASFRAVPPSPPCQDGDKQIVGHPHRKINAERHPSNKLKRLGQKDHQEDNGKTQDDADASFSLFQFSLPIASPVPASFEDDRCGEFSDRTPLAQVCSREQTGVKEYKLFSTKDSGMFSFICR</sequence>
<feature type="region of interest" description="Disordered" evidence="1">
    <location>
        <begin position="876"/>
        <end position="906"/>
    </location>
</feature>
<dbReference type="AlphaFoldDB" id="A0A5J9TTU6"/>
<gene>
    <name evidence="2" type="ORF">EJB05_38252</name>
    <name evidence="3" type="ORF">EJB05_38295</name>
</gene>
<keyword evidence="4" id="KW-1185">Reference proteome</keyword>
<feature type="compositionally biased region" description="Low complexity" evidence="1">
    <location>
        <begin position="608"/>
        <end position="619"/>
    </location>
</feature>
<feature type="compositionally biased region" description="Basic and acidic residues" evidence="1">
    <location>
        <begin position="684"/>
        <end position="697"/>
    </location>
</feature>
<dbReference type="Gramene" id="TVU14802">
    <property type="protein sequence ID" value="TVU14802"/>
    <property type="gene ID" value="EJB05_38295"/>
</dbReference>
<feature type="region of interest" description="Disordered" evidence="1">
    <location>
        <begin position="570"/>
        <end position="638"/>
    </location>
</feature>
<feature type="compositionally biased region" description="Basic residues" evidence="1">
    <location>
        <begin position="575"/>
        <end position="592"/>
    </location>
</feature>
<feature type="compositionally biased region" description="Polar residues" evidence="1">
    <location>
        <begin position="620"/>
        <end position="629"/>
    </location>
</feature>
<dbReference type="Gramene" id="TVU14759">
    <property type="protein sequence ID" value="TVU14759"/>
    <property type="gene ID" value="EJB05_38252"/>
</dbReference>
<evidence type="ECO:0000313" key="3">
    <source>
        <dbReference type="EMBL" id="TVU14802.1"/>
    </source>
</evidence>
<comment type="caution">
    <text evidence="2">The sequence shown here is derived from an EMBL/GenBank/DDBJ whole genome shotgun (WGS) entry which is preliminary data.</text>
</comment>
<accession>A0A5J9TTU6</accession>
<dbReference type="EMBL" id="RWGY01000031">
    <property type="protein sequence ID" value="TVU14802.1"/>
    <property type="molecule type" value="Genomic_DNA"/>
</dbReference>
<dbReference type="PANTHER" id="PTHR16897:SF2">
    <property type="entry name" value="OS03G0226600 PROTEIN"/>
    <property type="match status" value="1"/>
</dbReference>
<feature type="region of interest" description="Disordered" evidence="1">
    <location>
        <begin position="679"/>
        <end position="714"/>
    </location>
</feature>
<dbReference type="OrthoDB" id="567691at2759"/>
<feature type="compositionally biased region" description="Low complexity" evidence="1">
    <location>
        <begin position="880"/>
        <end position="890"/>
    </location>
</feature>
<organism evidence="2 4">
    <name type="scientific">Eragrostis curvula</name>
    <name type="common">weeping love grass</name>
    <dbReference type="NCBI Taxonomy" id="38414"/>
    <lineage>
        <taxon>Eukaryota</taxon>
        <taxon>Viridiplantae</taxon>
        <taxon>Streptophyta</taxon>
        <taxon>Embryophyta</taxon>
        <taxon>Tracheophyta</taxon>
        <taxon>Spermatophyta</taxon>
        <taxon>Magnoliopsida</taxon>
        <taxon>Liliopsida</taxon>
        <taxon>Poales</taxon>
        <taxon>Poaceae</taxon>
        <taxon>PACMAD clade</taxon>
        <taxon>Chloridoideae</taxon>
        <taxon>Eragrostideae</taxon>
        <taxon>Eragrostidinae</taxon>
        <taxon>Eragrostis</taxon>
    </lineage>
</organism>